<gene>
    <name evidence="1" type="ORF">MM415B01448_0011</name>
</gene>
<protein>
    <submittedName>
        <fullName evidence="1">Uncharacterized protein</fullName>
    </submittedName>
</protein>
<dbReference type="AlphaFoldDB" id="A0A6M3ILN4"/>
<organism evidence="1">
    <name type="scientific">viral metagenome</name>
    <dbReference type="NCBI Taxonomy" id="1070528"/>
    <lineage>
        <taxon>unclassified sequences</taxon>
        <taxon>metagenomes</taxon>
        <taxon>organismal metagenomes</taxon>
    </lineage>
</organism>
<accession>A0A6M3ILN4</accession>
<proteinExistence type="predicted"/>
<reference evidence="1" key="1">
    <citation type="submission" date="2020-03" db="EMBL/GenBank/DDBJ databases">
        <title>The deep terrestrial virosphere.</title>
        <authorList>
            <person name="Holmfeldt K."/>
            <person name="Nilsson E."/>
            <person name="Simone D."/>
            <person name="Lopez-Fernandez M."/>
            <person name="Wu X."/>
            <person name="de Brujin I."/>
            <person name="Lundin D."/>
            <person name="Andersson A."/>
            <person name="Bertilsson S."/>
            <person name="Dopson M."/>
        </authorList>
    </citation>
    <scope>NUCLEOTIDE SEQUENCE</scope>
    <source>
        <strain evidence="1">MM415B01448</strain>
    </source>
</reference>
<dbReference type="EMBL" id="MT141324">
    <property type="protein sequence ID" value="QJA58439.1"/>
    <property type="molecule type" value="Genomic_DNA"/>
</dbReference>
<evidence type="ECO:0000313" key="1">
    <source>
        <dbReference type="EMBL" id="QJA58439.1"/>
    </source>
</evidence>
<sequence length="68" mass="7640">MKSNLELNIYQLPGNVLSAKQNVTGWGMKKIMDFAKVQLIEYNRFCCIADDAGGPLDGLKVRTHIEEI</sequence>
<name>A0A6M3ILN4_9ZZZZ</name>